<sequence length="68" mass="7691">MQNLLCIQAAWESAGRLCGFLFCGESGERLPVERSVCRNNGKKGSYFGWMMGMSEIKVFYGVIYGRTR</sequence>
<name>A0A3P3TV55_9BACL</name>
<gene>
    <name evidence="1" type="ORF">EHV15_02855</name>
</gene>
<evidence type="ECO:0000313" key="2">
    <source>
        <dbReference type="Proteomes" id="UP000267017"/>
    </source>
</evidence>
<proteinExistence type="predicted"/>
<evidence type="ECO:0000313" key="1">
    <source>
        <dbReference type="EMBL" id="RRJ62021.1"/>
    </source>
</evidence>
<dbReference type="AlphaFoldDB" id="A0A3P3TV55"/>
<organism evidence="1 2">
    <name type="scientific">Paenibacillus oralis</name>
    <dbReference type="NCBI Taxonomy" id="2490856"/>
    <lineage>
        <taxon>Bacteria</taxon>
        <taxon>Bacillati</taxon>
        <taxon>Bacillota</taxon>
        <taxon>Bacilli</taxon>
        <taxon>Bacillales</taxon>
        <taxon>Paenibacillaceae</taxon>
        <taxon>Paenibacillus</taxon>
    </lineage>
</organism>
<accession>A0A3P3TV55</accession>
<protein>
    <submittedName>
        <fullName evidence="1">Uncharacterized protein</fullName>
    </submittedName>
</protein>
<dbReference type="RefSeq" id="WP_128629937.1">
    <property type="nucleotide sequence ID" value="NZ_RRCN01000001.1"/>
</dbReference>
<keyword evidence="2" id="KW-1185">Reference proteome</keyword>
<dbReference type="EMBL" id="RRCN01000001">
    <property type="protein sequence ID" value="RRJ62021.1"/>
    <property type="molecule type" value="Genomic_DNA"/>
</dbReference>
<dbReference type="Proteomes" id="UP000267017">
    <property type="component" value="Unassembled WGS sequence"/>
</dbReference>
<comment type="caution">
    <text evidence="1">The sequence shown here is derived from an EMBL/GenBank/DDBJ whole genome shotgun (WGS) entry which is preliminary data.</text>
</comment>
<reference evidence="1 2" key="1">
    <citation type="submission" date="2018-11" db="EMBL/GenBank/DDBJ databases">
        <title>Genome sequencing of Paenibacillus sp. KCOM 3021 (= ChDC PVNT-B20).</title>
        <authorList>
            <person name="Kook J.-K."/>
            <person name="Park S.-N."/>
            <person name="Lim Y.K."/>
        </authorList>
    </citation>
    <scope>NUCLEOTIDE SEQUENCE [LARGE SCALE GENOMIC DNA]</scope>
    <source>
        <strain evidence="1 2">KCOM 3021</strain>
    </source>
</reference>